<feature type="compositionally biased region" description="Polar residues" evidence="1">
    <location>
        <begin position="70"/>
        <end position="84"/>
    </location>
</feature>
<sequence>MFFGSIKSCAYRRYARRHHHAIAENGAGPVLPPFARAQARNSQFSISSQEPNPRKRNRETRTWGLGKNPAKSSPNAKPAHSNTPVTQYPTFGLIGFLIHEYRSKQQRPCIRAQ</sequence>
<reference evidence="2 3" key="1">
    <citation type="submission" date="2017-06" db="EMBL/GenBank/DDBJ databases">
        <title>Cmopartive genomic analysis of Ambrosia Fusariam Clade fungi.</title>
        <authorList>
            <person name="Stajich J.E."/>
            <person name="Carrillo J."/>
            <person name="Kijimoto T."/>
            <person name="Eskalen A."/>
            <person name="O'Donnell K."/>
            <person name="Kasson M."/>
        </authorList>
    </citation>
    <scope>NUCLEOTIDE SEQUENCE [LARGE SCALE GENOMIC DNA]</scope>
    <source>
        <strain evidence="2 3">NRRL 20438</strain>
    </source>
</reference>
<gene>
    <name evidence="2" type="ORF">CDV31_001399</name>
</gene>
<evidence type="ECO:0000313" key="2">
    <source>
        <dbReference type="EMBL" id="RSM19768.1"/>
    </source>
</evidence>
<proteinExistence type="predicted"/>
<keyword evidence="3" id="KW-1185">Reference proteome</keyword>
<name>A0A428UZN6_9HYPO</name>
<accession>A0A428UZN6</accession>
<dbReference type="Proteomes" id="UP000288429">
    <property type="component" value="Unassembled WGS sequence"/>
</dbReference>
<evidence type="ECO:0000313" key="3">
    <source>
        <dbReference type="Proteomes" id="UP000288429"/>
    </source>
</evidence>
<evidence type="ECO:0000256" key="1">
    <source>
        <dbReference type="SAM" id="MobiDB-lite"/>
    </source>
</evidence>
<feature type="region of interest" description="Disordered" evidence="1">
    <location>
        <begin position="36"/>
        <end position="84"/>
    </location>
</feature>
<protein>
    <submittedName>
        <fullName evidence="2">Uncharacterized protein</fullName>
    </submittedName>
</protein>
<comment type="caution">
    <text evidence="2">The sequence shown here is derived from an EMBL/GenBank/DDBJ whole genome shotgun (WGS) entry which is preliminary data.</text>
</comment>
<dbReference type="AlphaFoldDB" id="A0A428UZN6"/>
<organism evidence="2 3">
    <name type="scientific">Fusarium ambrosium</name>
    <dbReference type="NCBI Taxonomy" id="131363"/>
    <lineage>
        <taxon>Eukaryota</taxon>
        <taxon>Fungi</taxon>
        <taxon>Dikarya</taxon>
        <taxon>Ascomycota</taxon>
        <taxon>Pezizomycotina</taxon>
        <taxon>Sordariomycetes</taxon>
        <taxon>Hypocreomycetidae</taxon>
        <taxon>Hypocreales</taxon>
        <taxon>Nectriaceae</taxon>
        <taxon>Fusarium</taxon>
        <taxon>Fusarium solani species complex</taxon>
    </lineage>
</organism>
<feature type="compositionally biased region" description="Polar residues" evidence="1">
    <location>
        <begin position="39"/>
        <end position="51"/>
    </location>
</feature>
<dbReference type="EMBL" id="NIZV01000010">
    <property type="protein sequence ID" value="RSM19768.1"/>
    <property type="molecule type" value="Genomic_DNA"/>
</dbReference>